<dbReference type="GO" id="GO:0046872">
    <property type="term" value="F:metal ion binding"/>
    <property type="evidence" value="ECO:0007669"/>
    <property type="project" value="UniProtKB-UniRule"/>
</dbReference>
<dbReference type="STRING" id="691883.A0A058Z063"/>
<dbReference type="InterPro" id="IPR024077">
    <property type="entry name" value="Neurolysin/TOP_dom2"/>
</dbReference>
<reference evidence="9" key="1">
    <citation type="submission" date="2013-04" db="EMBL/GenBank/DDBJ databases">
        <title>The Genome Sequence of Fonticula alba ATCC 38817.</title>
        <authorList>
            <consortium name="The Broad Institute Genomics Platform"/>
            <person name="Russ C."/>
            <person name="Cuomo C."/>
            <person name="Burger G."/>
            <person name="Gray M.W."/>
            <person name="Holland P.W.H."/>
            <person name="King N."/>
            <person name="Lang F.B.F."/>
            <person name="Roger A.J."/>
            <person name="Ruiz-Trillo I."/>
            <person name="Brown M."/>
            <person name="Walker B."/>
            <person name="Young S."/>
            <person name="Zeng Q."/>
            <person name="Gargeya S."/>
            <person name="Fitzgerald M."/>
            <person name="Haas B."/>
            <person name="Abouelleil A."/>
            <person name="Allen A.W."/>
            <person name="Alvarado L."/>
            <person name="Arachchi H.M."/>
            <person name="Berlin A.M."/>
            <person name="Chapman S.B."/>
            <person name="Gainer-Dewar J."/>
            <person name="Goldberg J."/>
            <person name="Griggs A."/>
            <person name="Gujja S."/>
            <person name="Hansen M."/>
            <person name="Howarth C."/>
            <person name="Imamovic A."/>
            <person name="Ireland A."/>
            <person name="Larimer J."/>
            <person name="McCowan C."/>
            <person name="Murphy C."/>
            <person name="Pearson M."/>
            <person name="Poon T.W."/>
            <person name="Priest M."/>
            <person name="Roberts A."/>
            <person name="Saif S."/>
            <person name="Shea T."/>
            <person name="Sisk P."/>
            <person name="Sykes S."/>
            <person name="Wortman J."/>
            <person name="Nusbaum C."/>
            <person name="Birren B."/>
        </authorList>
    </citation>
    <scope>NUCLEOTIDE SEQUENCE [LARGE SCALE GENOMIC DNA]</scope>
    <source>
        <strain evidence="9">ATCC 38817</strain>
    </source>
</reference>
<dbReference type="OrthoDB" id="534666at2759"/>
<sequence length="624" mass="69417">MGMQYGLTAKQIEQQCQQLISAMTTTSDEIVKKWSPASENPPDLDSTLIKWHQKHDWAATMQSQLTIFLMVGSPDPAVRAAASAAQSALKLAWEKQYTNPALYKVFKAAAAGCSRPDLPVQTARLLDHTLKRMEQRGSGITDPAAQAEFAELSERIASLQSRFVNNINENAAKVYFSREELEGCPADFIDALERVPAADLQATGDLLTPGPEHFFVVTTSPPHVHVVLEQCQVASTRRRLSAARDRRAVRAGNLDILAELLTARHAAARLLGFDTHADRRLQGDTIAQQPATVGAFLREAQESGVRAECDRELAALRDLAPGLVPAGQEDIRWWDVAFLQRIWRERNMNVDEEALRAYFPVSQVRDLIFAVRAALVAAVAVQTWVLHAVFSESEHSLFSWAWSAAAYPAGVEHEFLEVPSQLFENWAWSVDVLLRAARHYRTGEAPSRETLEALVRTRTAGLGVRYARQIALSRVDMDMHGEPPAGGWTADRLRALYDQAVLDATGMASAYVQAEAEGQAIGHVRDPDADIRPCMLGSWFHMVQGYDAGYYGYLWADVLAQVCYSLFKQSPDQLNDRKQGQRVRRMLLEPGATTDASDMLSEFLGSNYQSDIPSVRCFIRNIFY</sequence>
<dbReference type="SUPFAM" id="SSF55486">
    <property type="entry name" value="Metalloproteases ('zincins'), catalytic domain"/>
    <property type="match status" value="1"/>
</dbReference>
<evidence type="ECO:0000256" key="4">
    <source>
        <dbReference type="ARBA" id="ARBA00022801"/>
    </source>
</evidence>
<proteinExistence type="inferred from homology"/>
<dbReference type="OMA" id="KNFQSAM"/>
<keyword evidence="3 7" id="KW-0479">Metal-binding</keyword>
<dbReference type="InterPro" id="IPR045090">
    <property type="entry name" value="Pept_M3A_M3B"/>
</dbReference>
<evidence type="ECO:0000313" key="9">
    <source>
        <dbReference type="EMBL" id="KCV67640.1"/>
    </source>
</evidence>
<organism evidence="9">
    <name type="scientific">Fonticula alba</name>
    <name type="common">Slime mold</name>
    <dbReference type="NCBI Taxonomy" id="691883"/>
    <lineage>
        <taxon>Eukaryota</taxon>
        <taxon>Rotosphaerida</taxon>
        <taxon>Fonticulaceae</taxon>
        <taxon>Fonticula</taxon>
    </lineage>
</organism>
<dbReference type="eggNOG" id="KOG2089">
    <property type="taxonomic scope" value="Eukaryota"/>
</dbReference>
<evidence type="ECO:0000256" key="1">
    <source>
        <dbReference type="ARBA" id="ARBA00006040"/>
    </source>
</evidence>
<dbReference type="GO" id="GO:0006518">
    <property type="term" value="P:peptide metabolic process"/>
    <property type="evidence" value="ECO:0007669"/>
    <property type="project" value="TreeGrafter"/>
</dbReference>
<accession>A0A058Z063</accession>
<dbReference type="AlphaFoldDB" id="A0A058Z063"/>
<dbReference type="GO" id="GO:0006508">
    <property type="term" value="P:proteolysis"/>
    <property type="evidence" value="ECO:0007669"/>
    <property type="project" value="UniProtKB-KW"/>
</dbReference>
<keyword evidence="5 7" id="KW-0862">Zinc</keyword>
<dbReference type="Pfam" id="PF01432">
    <property type="entry name" value="Peptidase_M3"/>
    <property type="match status" value="2"/>
</dbReference>
<dbReference type="GeneID" id="20530652"/>
<name>A0A058Z063_FONAL</name>
<dbReference type="GO" id="GO:0004222">
    <property type="term" value="F:metalloendopeptidase activity"/>
    <property type="evidence" value="ECO:0007669"/>
    <property type="project" value="InterPro"/>
</dbReference>
<dbReference type="PANTHER" id="PTHR11804:SF84">
    <property type="entry name" value="SACCHAROLYSIN"/>
    <property type="match status" value="1"/>
</dbReference>
<dbReference type="InterPro" id="IPR001567">
    <property type="entry name" value="Pept_M3A_M3B_dom"/>
</dbReference>
<dbReference type="Gene3D" id="1.20.1050.40">
    <property type="entry name" value="Endopeptidase. Chain P, domain 1"/>
    <property type="match status" value="1"/>
</dbReference>
<dbReference type="EMBL" id="KB932215">
    <property type="protein sequence ID" value="KCV67640.1"/>
    <property type="molecule type" value="Genomic_DNA"/>
</dbReference>
<keyword evidence="6 7" id="KW-0482">Metalloprotease</keyword>
<evidence type="ECO:0000256" key="5">
    <source>
        <dbReference type="ARBA" id="ARBA00022833"/>
    </source>
</evidence>
<protein>
    <recommendedName>
        <fullName evidence="8">Peptidase M3A/M3B catalytic domain-containing protein</fullName>
    </recommendedName>
</protein>
<keyword evidence="4 7" id="KW-0378">Hydrolase</keyword>
<keyword evidence="10" id="KW-1185">Reference proteome</keyword>
<dbReference type="Gene3D" id="1.10.1370.10">
    <property type="entry name" value="Neurolysin, domain 3"/>
    <property type="match status" value="2"/>
</dbReference>
<evidence type="ECO:0000256" key="3">
    <source>
        <dbReference type="ARBA" id="ARBA00022723"/>
    </source>
</evidence>
<dbReference type="InterPro" id="IPR024080">
    <property type="entry name" value="Neurolysin/TOP_N"/>
</dbReference>
<keyword evidence="2 7" id="KW-0645">Protease</keyword>
<evidence type="ECO:0000313" key="10">
    <source>
        <dbReference type="Proteomes" id="UP000030693"/>
    </source>
</evidence>
<evidence type="ECO:0000256" key="2">
    <source>
        <dbReference type="ARBA" id="ARBA00022670"/>
    </source>
</evidence>
<dbReference type="RefSeq" id="XP_009497978.1">
    <property type="nucleotide sequence ID" value="XM_009499703.1"/>
</dbReference>
<comment type="similarity">
    <text evidence="1 7">Belongs to the peptidase M3 family.</text>
</comment>
<evidence type="ECO:0000256" key="7">
    <source>
        <dbReference type="RuleBase" id="RU003435"/>
    </source>
</evidence>
<feature type="domain" description="Peptidase M3A/M3B catalytic" evidence="8">
    <location>
        <begin position="395"/>
        <end position="610"/>
    </location>
</feature>
<gene>
    <name evidence="9" type="ORF">H696_05927</name>
</gene>
<evidence type="ECO:0000256" key="6">
    <source>
        <dbReference type="ARBA" id="ARBA00023049"/>
    </source>
</evidence>
<dbReference type="PANTHER" id="PTHR11804">
    <property type="entry name" value="PROTEASE M3 THIMET OLIGOPEPTIDASE-RELATED"/>
    <property type="match status" value="1"/>
</dbReference>
<comment type="cofactor">
    <cofactor evidence="7">
        <name>Zn(2+)</name>
        <dbReference type="ChEBI" id="CHEBI:29105"/>
    </cofactor>
    <text evidence="7">Binds 1 zinc ion.</text>
</comment>
<evidence type="ECO:0000259" key="8">
    <source>
        <dbReference type="Pfam" id="PF01432"/>
    </source>
</evidence>
<dbReference type="Proteomes" id="UP000030693">
    <property type="component" value="Unassembled WGS sequence"/>
</dbReference>
<feature type="domain" description="Peptidase M3A/M3B catalytic" evidence="8">
    <location>
        <begin position="228"/>
        <end position="366"/>
    </location>
</feature>